<dbReference type="InterPro" id="IPR051909">
    <property type="entry name" value="MFP_Cation_Efflux"/>
</dbReference>
<evidence type="ECO:0000256" key="3">
    <source>
        <dbReference type="SAM" id="Coils"/>
    </source>
</evidence>
<dbReference type="Gene3D" id="2.40.50.100">
    <property type="match status" value="1"/>
</dbReference>
<dbReference type="PANTHER" id="PTHR30097">
    <property type="entry name" value="CATION EFFLUX SYSTEM PROTEIN CUSB"/>
    <property type="match status" value="1"/>
</dbReference>
<dbReference type="AlphaFoldDB" id="A0A316DHD7"/>
<comment type="caution">
    <text evidence="6">The sequence shown here is derived from an EMBL/GenBank/DDBJ whole genome shotgun (WGS) entry which is preliminary data.</text>
</comment>
<dbReference type="InterPro" id="IPR058792">
    <property type="entry name" value="Beta-barrel_RND_2"/>
</dbReference>
<dbReference type="PROSITE" id="PS51257">
    <property type="entry name" value="PROKAR_LIPOPROTEIN"/>
    <property type="match status" value="1"/>
</dbReference>
<dbReference type="GO" id="GO:0015679">
    <property type="term" value="P:plasma membrane copper ion transport"/>
    <property type="evidence" value="ECO:0007669"/>
    <property type="project" value="TreeGrafter"/>
</dbReference>
<keyword evidence="2" id="KW-0813">Transport</keyword>
<dbReference type="GO" id="GO:0060003">
    <property type="term" value="P:copper ion export"/>
    <property type="evidence" value="ECO:0007669"/>
    <property type="project" value="TreeGrafter"/>
</dbReference>
<dbReference type="Pfam" id="PF25954">
    <property type="entry name" value="Beta-barrel_RND_2"/>
    <property type="match status" value="1"/>
</dbReference>
<evidence type="ECO:0000313" key="7">
    <source>
        <dbReference type="Proteomes" id="UP000245489"/>
    </source>
</evidence>
<dbReference type="SUPFAM" id="SSF111369">
    <property type="entry name" value="HlyD-like secretion proteins"/>
    <property type="match status" value="1"/>
</dbReference>
<evidence type="ECO:0000259" key="5">
    <source>
        <dbReference type="Pfam" id="PF25973"/>
    </source>
</evidence>
<comment type="similarity">
    <text evidence="1">Belongs to the membrane fusion protein (MFP) (TC 8.A.1) family.</text>
</comment>
<accession>A0A316DHD7</accession>
<evidence type="ECO:0000256" key="2">
    <source>
        <dbReference type="ARBA" id="ARBA00022448"/>
    </source>
</evidence>
<dbReference type="Gene3D" id="2.40.30.170">
    <property type="match status" value="1"/>
</dbReference>
<keyword evidence="7" id="KW-1185">Reference proteome</keyword>
<protein>
    <submittedName>
        <fullName evidence="6">Cobalt-zinc-cadmium efflux system membrane fusion protein</fullName>
    </submittedName>
</protein>
<sequence length="410" mass="45332">MKFNHHIIKYSAVLFVIISILSCQKSTETTTIEEHHQDEKGTVELTQAQVKASQIILGNFERKNLSEVVTANGYTKLPPQNQADVSVFMAGIIKSIAVIEGQYVKKGQNLATFQSIEYNNLRLQKAKLTEEIQQAKVTKEYLSIDFNRQKELSEENITAKKIFQKISADFEAIKSKIENLEHQIKILEQTISLSGKENSTSIAILAPISGYITAVNVKIGSSVAPNTSLFSIVDNSKMHVDLLVYEKDLFKIKVGQNVRFVLTNRGNQEIMGNIFSIGQAFQNETKSVAVHADINNHKAGLISGMYVSALIDIGKNDVNTLPIDAVVKAEGTTFIFIQDVEATKGKEEKESNEQKEGVHFKRIEVKTGTAQLGFIQVSPLQEIPSGAKIVLKGSYYLQSSIANAEGGDEH</sequence>
<evidence type="ECO:0000259" key="4">
    <source>
        <dbReference type="Pfam" id="PF25954"/>
    </source>
</evidence>
<dbReference type="InterPro" id="IPR006143">
    <property type="entry name" value="RND_pump_MFP"/>
</dbReference>
<dbReference type="NCBIfam" id="TIGR01730">
    <property type="entry name" value="RND_mfp"/>
    <property type="match status" value="1"/>
</dbReference>
<reference evidence="6 7" key="1">
    <citation type="submission" date="2018-05" db="EMBL/GenBank/DDBJ databases">
        <title>Genomic Encyclopedia of Archaeal and Bacterial Type Strains, Phase II (KMG-II): from individual species to whole genera.</title>
        <authorList>
            <person name="Goeker M."/>
        </authorList>
    </citation>
    <scope>NUCLEOTIDE SEQUENCE [LARGE SCALE GENOMIC DNA]</scope>
    <source>
        <strain evidence="6 7">DSM 22214</strain>
    </source>
</reference>
<feature type="domain" description="CusB-like beta-barrel" evidence="4">
    <location>
        <begin position="242"/>
        <end position="309"/>
    </location>
</feature>
<proteinExistence type="inferred from homology"/>
<name>A0A316DHD7_9BACT</name>
<dbReference type="InterPro" id="IPR058647">
    <property type="entry name" value="BSH_CzcB-like"/>
</dbReference>
<dbReference type="Pfam" id="PF25973">
    <property type="entry name" value="BSH_CzcB"/>
    <property type="match status" value="1"/>
</dbReference>
<dbReference type="PANTHER" id="PTHR30097:SF4">
    <property type="entry name" value="SLR6042 PROTEIN"/>
    <property type="match status" value="1"/>
</dbReference>
<dbReference type="EMBL" id="QGGO01000038">
    <property type="protein sequence ID" value="PWK17086.1"/>
    <property type="molecule type" value="Genomic_DNA"/>
</dbReference>
<feature type="coiled-coil region" evidence="3">
    <location>
        <begin position="163"/>
        <end position="197"/>
    </location>
</feature>
<dbReference type="GO" id="GO:0016020">
    <property type="term" value="C:membrane"/>
    <property type="evidence" value="ECO:0007669"/>
    <property type="project" value="InterPro"/>
</dbReference>
<dbReference type="GO" id="GO:0022857">
    <property type="term" value="F:transmembrane transporter activity"/>
    <property type="evidence" value="ECO:0007669"/>
    <property type="project" value="InterPro"/>
</dbReference>
<dbReference type="GO" id="GO:0030313">
    <property type="term" value="C:cell envelope"/>
    <property type="evidence" value="ECO:0007669"/>
    <property type="project" value="TreeGrafter"/>
</dbReference>
<evidence type="ECO:0000313" key="6">
    <source>
        <dbReference type="EMBL" id="PWK17086.1"/>
    </source>
</evidence>
<feature type="domain" description="CzcB-like barrel-sandwich hybrid" evidence="5">
    <location>
        <begin position="83"/>
        <end position="234"/>
    </location>
</feature>
<organism evidence="6 7">
    <name type="scientific">Arcicella aurantiaca</name>
    <dbReference type="NCBI Taxonomy" id="591202"/>
    <lineage>
        <taxon>Bacteria</taxon>
        <taxon>Pseudomonadati</taxon>
        <taxon>Bacteroidota</taxon>
        <taxon>Cytophagia</taxon>
        <taxon>Cytophagales</taxon>
        <taxon>Flectobacillaceae</taxon>
        <taxon>Arcicella</taxon>
    </lineage>
</organism>
<keyword evidence="3" id="KW-0175">Coiled coil</keyword>
<dbReference type="OrthoDB" id="9814657at2"/>
<evidence type="ECO:0000256" key="1">
    <source>
        <dbReference type="ARBA" id="ARBA00009477"/>
    </source>
</evidence>
<gene>
    <name evidence="6" type="ORF">LV89_04537</name>
</gene>
<dbReference type="Proteomes" id="UP000245489">
    <property type="component" value="Unassembled WGS sequence"/>
</dbReference>
<dbReference type="RefSeq" id="WP_109745187.1">
    <property type="nucleotide sequence ID" value="NZ_QGGO01000038.1"/>
</dbReference>